<evidence type="ECO:0000256" key="2">
    <source>
        <dbReference type="ARBA" id="ARBA00022692"/>
    </source>
</evidence>
<dbReference type="RefSeq" id="XP_031561921.1">
    <property type="nucleotide sequence ID" value="XM_031706061.1"/>
</dbReference>
<feature type="transmembrane region" description="Helical" evidence="9">
    <location>
        <begin position="238"/>
        <end position="262"/>
    </location>
</feature>
<gene>
    <name evidence="12" type="primary">LOC116297773</name>
</gene>
<dbReference type="PROSITE" id="PS00237">
    <property type="entry name" value="G_PROTEIN_RECEP_F1_1"/>
    <property type="match status" value="1"/>
</dbReference>
<dbReference type="OrthoDB" id="6076970at2759"/>
<evidence type="ECO:0000256" key="8">
    <source>
        <dbReference type="RuleBase" id="RU000688"/>
    </source>
</evidence>
<comment type="subcellular location">
    <subcellularLocation>
        <location evidence="1">Membrane</location>
        <topology evidence="1">Multi-pass membrane protein</topology>
    </subcellularLocation>
</comment>
<organism evidence="11 12">
    <name type="scientific">Actinia tenebrosa</name>
    <name type="common">Australian red waratah sea anemone</name>
    <dbReference type="NCBI Taxonomy" id="6105"/>
    <lineage>
        <taxon>Eukaryota</taxon>
        <taxon>Metazoa</taxon>
        <taxon>Cnidaria</taxon>
        <taxon>Anthozoa</taxon>
        <taxon>Hexacorallia</taxon>
        <taxon>Actiniaria</taxon>
        <taxon>Actiniidae</taxon>
        <taxon>Actinia</taxon>
    </lineage>
</organism>
<dbReference type="InterPro" id="IPR000276">
    <property type="entry name" value="GPCR_Rhodpsn"/>
</dbReference>
<evidence type="ECO:0000256" key="7">
    <source>
        <dbReference type="ARBA" id="ARBA00023224"/>
    </source>
</evidence>
<accession>A0A6P8I332</accession>
<reference evidence="12" key="1">
    <citation type="submission" date="2025-08" db="UniProtKB">
        <authorList>
            <consortium name="RefSeq"/>
        </authorList>
    </citation>
    <scope>IDENTIFICATION</scope>
    <source>
        <tissue evidence="12">Tentacle</tissue>
    </source>
</reference>
<feature type="transmembrane region" description="Helical" evidence="9">
    <location>
        <begin position="188"/>
        <end position="209"/>
    </location>
</feature>
<feature type="transmembrane region" description="Helical" evidence="9">
    <location>
        <begin position="99"/>
        <end position="123"/>
    </location>
</feature>
<keyword evidence="4 8" id="KW-0297">G-protein coupled receptor</keyword>
<evidence type="ECO:0000256" key="9">
    <source>
        <dbReference type="SAM" id="Phobius"/>
    </source>
</evidence>
<dbReference type="Gene3D" id="1.20.1070.10">
    <property type="entry name" value="Rhodopsin 7-helix transmembrane proteins"/>
    <property type="match status" value="1"/>
</dbReference>
<feature type="transmembrane region" description="Helical" evidence="9">
    <location>
        <begin position="144"/>
        <end position="163"/>
    </location>
</feature>
<dbReference type="GeneID" id="116297773"/>
<evidence type="ECO:0000256" key="5">
    <source>
        <dbReference type="ARBA" id="ARBA00023136"/>
    </source>
</evidence>
<dbReference type="InterPro" id="IPR017452">
    <property type="entry name" value="GPCR_Rhodpsn_7TM"/>
</dbReference>
<dbReference type="GO" id="GO:0005886">
    <property type="term" value="C:plasma membrane"/>
    <property type="evidence" value="ECO:0007669"/>
    <property type="project" value="TreeGrafter"/>
</dbReference>
<dbReference type="InParanoid" id="A0A6P8I332"/>
<keyword evidence="6 8" id="KW-0675">Receptor</keyword>
<evidence type="ECO:0000313" key="11">
    <source>
        <dbReference type="Proteomes" id="UP000515163"/>
    </source>
</evidence>
<evidence type="ECO:0000256" key="3">
    <source>
        <dbReference type="ARBA" id="ARBA00022989"/>
    </source>
</evidence>
<dbReference type="CDD" id="cd00637">
    <property type="entry name" value="7tm_classA_rhodopsin-like"/>
    <property type="match status" value="1"/>
</dbReference>
<feature type="transmembrane region" description="Helical" evidence="9">
    <location>
        <begin position="62"/>
        <end position="87"/>
    </location>
</feature>
<protein>
    <submittedName>
        <fullName evidence="12">C-C chemokine receptor type 5-like</fullName>
    </submittedName>
</protein>
<keyword evidence="2 8" id="KW-0812">Transmembrane</keyword>
<comment type="similarity">
    <text evidence="8">Belongs to the G-protein coupled receptor 1 family.</text>
</comment>
<sequence length="315" mass="36519">MTNNSSNVNSQDIDGQINGWNRRLLISSISIWAIFFLISFIGNTWVSILCCKRLHFLGIKSYYFFSLALADLIFTLSTLFYVLNIVLPVSIFNNFTCKLFYYAINTSHGASVFNLLLLTYNRYVAVMSPLRAFTSQTKSKVRKTLLMTWFLALFPYSPLFFLYNVNKEKGESRRQHCSQTSSPFITSLYYALVTFFMYLMPLMAIIVAYSKICIRLSCTTNRIGTLGTYRRRKKAIKLLVIIVTLFFILWTPFNVMLIVIFVFKINFNRLNMAWAFSTLLVLVNASINPWLYLIMSRRTNGSVKSTPRIIKLEKL</sequence>
<evidence type="ECO:0000259" key="10">
    <source>
        <dbReference type="PROSITE" id="PS50262"/>
    </source>
</evidence>
<dbReference type="Pfam" id="PF00001">
    <property type="entry name" value="7tm_1"/>
    <property type="match status" value="1"/>
</dbReference>
<dbReference type="PANTHER" id="PTHR24243:SF224">
    <property type="entry name" value="G-PROTEIN COUPLED RECEPTOR 19-RELATED"/>
    <property type="match status" value="1"/>
</dbReference>
<dbReference type="Proteomes" id="UP000515163">
    <property type="component" value="Unplaced"/>
</dbReference>
<dbReference type="SUPFAM" id="SSF81321">
    <property type="entry name" value="Family A G protein-coupled receptor-like"/>
    <property type="match status" value="1"/>
</dbReference>
<feature type="transmembrane region" description="Helical" evidence="9">
    <location>
        <begin position="274"/>
        <end position="295"/>
    </location>
</feature>
<feature type="domain" description="G-protein coupled receptors family 1 profile" evidence="10">
    <location>
        <begin position="42"/>
        <end position="292"/>
    </location>
</feature>
<dbReference type="AlphaFoldDB" id="A0A6P8I332"/>
<dbReference type="GO" id="GO:0004930">
    <property type="term" value="F:G protein-coupled receptor activity"/>
    <property type="evidence" value="ECO:0007669"/>
    <property type="project" value="UniProtKB-KW"/>
</dbReference>
<dbReference type="PANTHER" id="PTHR24243">
    <property type="entry name" value="G-PROTEIN COUPLED RECEPTOR"/>
    <property type="match status" value="1"/>
</dbReference>
<keyword evidence="7 8" id="KW-0807">Transducer</keyword>
<keyword evidence="5 9" id="KW-0472">Membrane</keyword>
<keyword evidence="11" id="KW-1185">Reference proteome</keyword>
<dbReference type="KEGG" id="aten:116297773"/>
<evidence type="ECO:0000313" key="12">
    <source>
        <dbReference type="RefSeq" id="XP_031561921.1"/>
    </source>
</evidence>
<dbReference type="PROSITE" id="PS50262">
    <property type="entry name" value="G_PROTEIN_RECEP_F1_2"/>
    <property type="match status" value="1"/>
</dbReference>
<dbReference type="PRINTS" id="PR00237">
    <property type="entry name" value="GPCRRHODOPSN"/>
</dbReference>
<name>A0A6P8I332_ACTTE</name>
<feature type="transmembrane region" description="Helical" evidence="9">
    <location>
        <begin position="29"/>
        <end position="50"/>
    </location>
</feature>
<proteinExistence type="inferred from homology"/>
<evidence type="ECO:0000256" key="4">
    <source>
        <dbReference type="ARBA" id="ARBA00023040"/>
    </source>
</evidence>
<evidence type="ECO:0000256" key="1">
    <source>
        <dbReference type="ARBA" id="ARBA00004141"/>
    </source>
</evidence>
<evidence type="ECO:0000256" key="6">
    <source>
        <dbReference type="ARBA" id="ARBA00023170"/>
    </source>
</evidence>
<keyword evidence="3 9" id="KW-1133">Transmembrane helix</keyword>